<evidence type="ECO:0000256" key="2">
    <source>
        <dbReference type="SAM" id="Phobius"/>
    </source>
</evidence>
<feature type="region of interest" description="Disordered" evidence="1">
    <location>
        <begin position="299"/>
        <end position="331"/>
    </location>
</feature>
<feature type="transmembrane region" description="Helical" evidence="2">
    <location>
        <begin position="719"/>
        <end position="744"/>
    </location>
</feature>
<keyword evidence="4" id="KW-1185">Reference proteome</keyword>
<gene>
    <name evidence="3" type="ORF">Mgra_00001744</name>
</gene>
<keyword evidence="2" id="KW-0472">Membrane</keyword>
<protein>
    <submittedName>
        <fullName evidence="3">SEA domain-containing protein</fullName>
    </submittedName>
</protein>
<organism evidence="3 4">
    <name type="scientific">Meloidogyne graminicola</name>
    <dbReference type="NCBI Taxonomy" id="189291"/>
    <lineage>
        <taxon>Eukaryota</taxon>
        <taxon>Metazoa</taxon>
        <taxon>Ecdysozoa</taxon>
        <taxon>Nematoda</taxon>
        <taxon>Chromadorea</taxon>
        <taxon>Rhabditida</taxon>
        <taxon>Tylenchina</taxon>
        <taxon>Tylenchomorpha</taxon>
        <taxon>Tylenchoidea</taxon>
        <taxon>Meloidogynidae</taxon>
        <taxon>Meloidogyninae</taxon>
        <taxon>Meloidogyne</taxon>
    </lineage>
</organism>
<evidence type="ECO:0000256" key="1">
    <source>
        <dbReference type="SAM" id="MobiDB-lite"/>
    </source>
</evidence>
<name>A0A8S9ZY98_9BILA</name>
<feature type="compositionally biased region" description="Basic and acidic residues" evidence="1">
    <location>
        <begin position="179"/>
        <end position="224"/>
    </location>
</feature>
<sequence>MKKAKELKAENGKAELDSSRLHELAQIEEELRQKETTEGLELTTTILPTHLMFNNKDEKPLNETIKKPMTFEESKGMHQVEPSPHSGDIEESSFGLEINTTMVTTTKNSEISSPQLFTTIKTTTKLENSGDGEGSADDPFQTSTSISEDGIEKETIHETMHVQTPIIIKNITNEEQEEEKGGIKKEGKDSKEMAEQSFKMEENSDDKLKVEEKFSDSKEVKNEEMNSSFPELTESKVEGAHPINFMGLHTEKPSLISQMNFKFFSTTEEPEIMVGDKSLFEGSEDVELLEPGKALIHHMSNENGEEKKKEVVDDEEEPHIEQQQTSSKSPISFINVGNTNNNNQEENSDVGFILSKEEETDESKISTKGSIDEENINIKMSTISNKPFNNEEKMDGGIEEHDNNSTLNNFMVNSPMLFTTTEQIMNKELLDNLNMNDSSIGSTENLITSTIINSKNDEDKTEKIGNINEKEFAVQGKERNDDDFDSHLLHKFPNNDNLDITTPKRGDLPVIEETTMILVEPQDDGKPEKVEEKSFISSNETFEDHNNEENQITELQFKSSTLNPEQLEKAKQNAFHTSFSIRFPDIEWRPEFSDLSSGAAKKLIEQIMEDLRMVLSKVLGQSNTLLDVNISNLRKGSLLVEGEILTNEEIIEPQTLSSALEQAILEKGGELGRNLVDTDKLQIGGHLPNIEILSNDISSSSNGQQKREEEGNNSINTGLIIGGAVIVGVLIIVFAIFAIVVFGLNNRRNSQGSLKLSGRGIEGKGREEISMVENGNGAFGQRRFISTNDGSNSHNNREDGVNLTALRSTNGYSGSQFISPTNGTNRH</sequence>
<accession>A0A8S9ZY98</accession>
<keyword evidence="2" id="KW-1133">Transmembrane helix</keyword>
<dbReference type="AlphaFoldDB" id="A0A8S9ZY98"/>
<evidence type="ECO:0000313" key="4">
    <source>
        <dbReference type="Proteomes" id="UP000605970"/>
    </source>
</evidence>
<evidence type="ECO:0000313" key="3">
    <source>
        <dbReference type="EMBL" id="KAF7638661.1"/>
    </source>
</evidence>
<dbReference type="EMBL" id="JABEBT010000010">
    <property type="protein sequence ID" value="KAF7638661.1"/>
    <property type="molecule type" value="Genomic_DNA"/>
</dbReference>
<keyword evidence="2" id="KW-0812">Transmembrane</keyword>
<feature type="region of interest" description="Disordered" evidence="1">
    <location>
        <begin position="171"/>
        <end position="233"/>
    </location>
</feature>
<dbReference type="Proteomes" id="UP000605970">
    <property type="component" value="Unassembled WGS sequence"/>
</dbReference>
<comment type="caution">
    <text evidence="3">The sequence shown here is derived from an EMBL/GenBank/DDBJ whole genome shotgun (WGS) entry which is preliminary data.</text>
</comment>
<reference evidence="3" key="1">
    <citation type="journal article" date="2020" name="Ecol. Evol.">
        <title>Genome structure and content of the rice root-knot nematode (Meloidogyne graminicola).</title>
        <authorList>
            <person name="Phan N.T."/>
            <person name="Danchin E.G.J."/>
            <person name="Klopp C."/>
            <person name="Perfus-Barbeoch L."/>
            <person name="Kozlowski D.K."/>
            <person name="Koutsovoulos G.D."/>
            <person name="Lopez-Roques C."/>
            <person name="Bouchez O."/>
            <person name="Zahm M."/>
            <person name="Besnard G."/>
            <person name="Bellafiore S."/>
        </authorList>
    </citation>
    <scope>NUCLEOTIDE SEQUENCE</scope>
    <source>
        <strain evidence="3">VN-18</strain>
    </source>
</reference>
<feature type="region of interest" description="Disordered" evidence="1">
    <location>
        <begin position="125"/>
        <end position="144"/>
    </location>
</feature>
<proteinExistence type="predicted"/>
<feature type="compositionally biased region" description="Polar residues" evidence="1">
    <location>
        <begin position="321"/>
        <end position="331"/>
    </location>
</feature>
<dbReference type="OrthoDB" id="5848610at2759"/>